<feature type="compositionally biased region" description="Basic residues" evidence="3">
    <location>
        <begin position="54"/>
        <end position="68"/>
    </location>
</feature>
<dbReference type="InterPro" id="IPR028322">
    <property type="entry name" value="PNRC-like_rgn"/>
</dbReference>
<accession>A0A875S3I4</accession>
<evidence type="ECO:0000256" key="3">
    <source>
        <dbReference type="SAM" id="MobiDB-lite"/>
    </source>
</evidence>
<dbReference type="Pfam" id="PF15365">
    <property type="entry name" value="PNRC"/>
    <property type="match status" value="1"/>
</dbReference>
<dbReference type="EMBL" id="CP064812">
    <property type="protein sequence ID" value="QPG74359.1"/>
    <property type="molecule type" value="Genomic_DNA"/>
</dbReference>
<reference evidence="4" key="1">
    <citation type="submission" date="2020-10" db="EMBL/GenBank/DDBJ databases">
        <authorList>
            <person name="Roach M.J.R."/>
        </authorList>
    </citation>
    <scope>NUCLEOTIDE SEQUENCE</scope>
    <source>
        <strain evidence="4">CBS 1945</strain>
    </source>
</reference>
<dbReference type="Proteomes" id="UP000662931">
    <property type="component" value="Chromosome 1"/>
</dbReference>
<organism evidence="4 5">
    <name type="scientific">Eeniella nana</name>
    <name type="common">Yeast</name>
    <name type="synonym">Brettanomyces nanus</name>
    <dbReference type="NCBI Taxonomy" id="13502"/>
    <lineage>
        <taxon>Eukaryota</taxon>
        <taxon>Fungi</taxon>
        <taxon>Dikarya</taxon>
        <taxon>Ascomycota</taxon>
        <taxon>Saccharomycotina</taxon>
        <taxon>Pichiomycetes</taxon>
        <taxon>Pichiales</taxon>
        <taxon>Pichiaceae</taxon>
        <taxon>Brettanomyces</taxon>
    </lineage>
</organism>
<dbReference type="OrthoDB" id="4026794at2759"/>
<name>A0A875S3I4_EENNA</name>
<feature type="compositionally biased region" description="Low complexity" evidence="3">
    <location>
        <begin position="226"/>
        <end position="241"/>
    </location>
</feature>
<dbReference type="AlphaFoldDB" id="A0A875S3I4"/>
<feature type="region of interest" description="Disordered" evidence="3">
    <location>
        <begin position="185"/>
        <end position="266"/>
    </location>
</feature>
<sequence length="266" mass="28270">MCKKTKDKGPVTIPPRCVLPDGSSVDFGHEGNLNNNNNNNGDTNKENSANNIRRNPRQRGSGAKHNRVMLKSTSDDMKSTTQDLKKLLISDVIKRSKSDSGKPKSDQPRARLQCNSHLLSRSGSSSSSSSSSSSRTRSRSRSRSHSHSDSHSNSRSPPISASSSSLNSPSAVSVEGYAELRIPGIQTLPDGSLPNFGASPLSAGSSNSYNSSSYPYKHTASGTRKSSNSTSITSYSNNSSSLVYAGSSFHSSPSAVSLPRPSFSKK</sequence>
<feature type="region of interest" description="Disordered" evidence="3">
    <location>
        <begin position="1"/>
        <end position="173"/>
    </location>
</feature>
<feature type="compositionally biased region" description="Low complexity" evidence="3">
    <location>
        <begin position="153"/>
        <end position="170"/>
    </location>
</feature>
<evidence type="ECO:0000313" key="4">
    <source>
        <dbReference type="EMBL" id="QPG74359.1"/>
    </source>
</evidence>
<comment type="similarity">
    <text evidence="2">Belongs to the EDC family.</text>
</comment>
<proteinExistence type="inferred from homology"/>
<dbReference type="RefSeq" id="XP_038777924.1">
    <property type="nucleotide sequence ID" value="XM_038921996.1"/>
</dbReference>
<feature type="compositionally biased region" description="Low complexity" evidence="3">
    <location>
        <begin position="115"/>
        <end position="135"/>
    </location>
</feature>
<dbReference type="GO" id="GO:0000184">
    <property type="term" value="P:nuclear-transcribed mRNA catabolic process, nonsense-mediated decay"/>
    <property type="evidence" value="ECO:0007669"/>
    <property type="project" value="UniProtKB-KW"/>
</dbReference>
<evidence type="ECO:0000256" key="1">
    <source>
        <dbReference type="ARBA" id="ARBA00023161"/>
    </source>
</evidence>
<keyword evidence="1" id="KW-0866">Nonsense-mediated mRNA decay</keyword>
<feature type="compositionally biased region" description="Basic residues" evidence="3">
    <location>
        <begin position="136"/>
        <end position="145"/>
    </location>
</feature>
<keyword evidence="5" id="KW-1185">Reference proteome</keyword>
<feature type="compositionally biased region" description="Basic and acidic residues" evidence="3">
    <location>
        <begin position="73"/>
        <end position="109"/>
    </location>
</feature>
<evidence type="ECO:0000313" key="5">
    <source>
        <dbReference type="Proteomes" id="UP000662931"/>
    </source>
</evidence>
<feature type="compositionally biased region" description="Low complexity" evidence="3">
    <location>
        <begin position="197"/>
        <end position="215"/>
    </location>
</feature>
<dbReference type="KEGG" id="bnn:FOA43_001686"/>
<evidence type="ECO:0000256" key="2">
    <source>
        <dbReference type="ARBA" id="ARBA00061292"/>
    </source>
</evidence>
<gene>
    <name evidence="4" type="ORF">FOA43_001686</name>
</gene>
<dbReference type="GeneID" id="62195087"/>
<protein>
    <submittedName>
        <fullName evidence="4">Uncharacterized protein</fullName>
    </submittedName>
</protein>
<feature type="compositionally biased region" description="Low complexity" evidence="3">
    <location>
        <begin position="32"/>
        <end position="42"/>
    </location>
</feature>